<sequence>DNDPKHTSRLATDWFNKKRVDKLEWPPNSPNMNIIEHAWEYLERRVHSRTPLPRKLGDLWEALVEEWGNI</sequence>
<evidence type="ECO:0000313" key="2">
    <source>
        <dbReference type="EMBL" id="KIJ14740.1"/>
    </source>
</evidence>
<reference evidence="2 3" key="1">
    <citation type="submission" date="2014-06" db="EMBL/GenBank/DDBJ databases">
        <authorList>
            <consortium name="DOE Joint Genome Institute"/>
            <person name="Kuo A."/>
            <person name="Kohler A."/>
            <person name="Nagy L.G."/>
            <person name="Floudas D."/>
            <person name="Copeland A."/>
            <person name="Barry K.W."/>
            <person name="Cichocki N."/>
            <person name="Veneault-Fourrey C."/>
            <person name="LaButti K."/>
            <person name="Lindquist E.A."/>
            <person name="Lipzen A."/>
            <person name="Lundell T."/>
            <person name="Morin E."/>
            <person name="Murat C."/>
            <person name="Sun H."/>
            <person name="Tunlid A."/>
            <person name="Henrissat B."/>
            <person name="Grigoriev I.V."/>
            <person name="Hibbett D.S."/>
            <person name="Martin F."/>
            <person name="Nordberg H.P."/>
            <person name="Cantor M.N."/>
            <person name="Hua S.X."/>
        </authorList>
    </citation>
    <scope>NUCLEOTIDE SEQUENCE [LARGE SCALE GENOMIC DNA]</scope>
    <source>
        <strain evidence="2 3">ATCC 200175</strain>
    </source>
</reference>
<dbReference type="EMBL" id="KN819341">
    <property type="protein sequence ID" value="KIJ14740.1"/>
    <property type="molecule type" value="Genomic_DNA"/>
</dbReference>
<reference evidence="3" key="2">
    <citation type="submission" date="2015-01" db="EMBL/GenBank/DDBJ databases">
        <title>Evolutionary Origins and Diversification of the Mycorrhizal Mutualists.</title>
        <authorList>
            <consortium name="DOE Joint Genome Institute"/>
            <consortium name="Mycorrhizal Genomics Consortium"/>
            <person name="Kohler A."/>
            <person name="Kuo A."/>
            <person name="Nagy L.G."/>
            <person name="Floudas D."/>
            <person name="Copeland A."/>
            <person name="Barry K.W."/>
            <person name="Cichocki N."/>
            <person name="Veneault-Fourrey C."/>
            <person name="LaButti K."/>
            <person name="Lindquist E.A."/>
            <person name="Lipzen A."/>
            <person name="Lundell T."/>
            <person name="Morin E."/>
            <person name="Murat C."/>
            <person name="Riley R."/>
            <person name="Ohm R."/>
            <person name="Sun H."/>
            <person name="Tunlid A."/>
            <person name="Henrissat B."/>
            <person name="Grigoriev I.V."/>
            <person name="Hibbett D.S."/>
            <person name="Martin F."/>
        </authorList>
    </citation>
    <scope>NUCLEOTIDE SEQUENCE [LARGE SCALE GENOMIC DNA]</scope>
    <source>
        <strain evidence="3">ATCC 200175</strain>
    </source>
</reference>
<dbReference type="HOGENOM" id="CLU_033666_12_4_1"/>
<feature type="non-terminal residue" evidence="2">
    <location>
        <position position="1"/>
    </location>
</feature>
<evidence type="ECO:0000313" key="3">
    <source>
        <dbReference type="Proteomes" id="UP000053647"/>
    </source>
</evidence>
<proteinExistence type="predicted"/>
<dbReference type="GO" id="GO:0003676">
    <property type="term" value="F:nucleic acid binding"/>
    <property type="evidence" value="ECO:0007669"/>
    <property type="project" value="InterPro"/>
</dbReference>
<dbReference type="OrthoDB" id="3242359at2759"/>
<feature type="domain" description="Tc1-like transposase DDE" evidence="1">
    <location>
        <begin position="1"/>
        <end position="50"/>
    </location>
</feature>
<evidence type="ECO:0000259" key="1">
    <source>
        <dbReference type="Pfam" id="PF13358"/>
    </source>
</evidence>
<name>A0A0C9TGD8_PAXIN</name>
<dbReference type="InterPro" id="IPR038717">
    <property type="entry name" value="Tc1-like_DDE_dom"/>
</dbReference>
<dbReference type="AlphaFoldDB" id="A0A0C9TGD8"/>
<organism evidence="2 3">
    <name type="scientific">Paxillus involutus ATCC 200175</name>
    <dbReference type="NCBI Taxonomy" id="664439"/>
    <lineage>
        <taxon>Eukaryota</taxon>
        <taxon>Fungi</taxon>
        <taxon>Dikarya</taxon>
        <taxon>Basidiomycota</taxon>
        <taxon>Agaricomycotina</taxon>
        <taxon>Agaricomycetes</taxon>
        <taxon>Agaricomycetidae</taxon>
        <taxon>Boletales</taxon>
        <taxon>Paxilineae</taxon>
        <taxon>Paxillaceae</taxon>
        <taxon>Paxillus</taxon>
    </lineage>
</organism>
<dbReference type="Pfam" id="PF13358">
    <property type="entry name" value="DDE_3"/>
    <property type="match status" value="1"/>
</dbReference>
<protein>
    <recommendedName>
        <fullName evidence="1">Tc1-like transposase DDE domain-containing protein</fullName>
    </recommendedName>
</protein>
<dbReference type="Gene3D" id="3.30.420.10">
    <property type="entry name" value="Ribonuclease H-like superfamily/Ribonuclease H"/>
    <property type="match status" value="1"/>
</dbReference>
<feature type="non-terminal residue" evidence="2">
    <location>
        <position position="70"/>
    </location>
</feature>
<keyword evidence="3" id="KW-1185">Reference proteome</keyword>
<accession>A0A0C9TGD8</accession>
<gene>
    <name evidence="2" type="ORF">PAXINDRAFT_35234</name>
</gene>
<dbReference type="InterPro" id="IPR036397">
    <property type="entry name" value="RNaseH_sf"/>
</dbReference>
<dbReference type="Proteomes" id="UP000053647">
    <property type="component" value="Unassembled WGS sequence"/>
</dbReference>